<dbReference type="OrthoDB" id="468329at2"/>
<dbReference type="eggNOG" id="ENOG5034BIJ">
    <property type="taxonomic scope" value="Bacteria"/>
</dbReference>
<reference evidence="3" key="1">
    <citation type="journal article" date="2011" name="Proc. Natl. Acad. Sci. U.S.A.">
        <title>Genomic insights into the physiology and ecology of the marine filamentous cyanobacterium Lyngbya majuscula.</title>
        <authorList>
            <person name="Jones A.C."/>
            <person name="Monroe E.A."/>
            <person name="Podell S."/>
            <person name="Hess W.R."/>
            <person name="Klages S."/>
            <person name="Esquenazi E."/>
            <person name="Niessen S."/>
            <person name="Hoover H."/>
            <person name="Rothmann M."/>
            <person name="Lasken R.S."/>
            <person name="Yates J.R.III."/>
            <person name="Reinhardt R."/>
            <person name="Kube M."/>
            <person name="Burkart M.D."/>
            <person name="Allen E.E."/>
            <person name="Dorrestein P.C."/>
            <person name="Gerwick W.H."/>
            <person name="Gerwick L."/>
        </authorList>
    </citation>
    <scope>NUCLEOTIDE SEQUENCE [LARGE SCALE GENOMIC DNA]</scope>
    <source>
        <strain evidence="3">3L</strain>
    </source>
</reference>
<dbReference type="RefSeq" id="WP_008180917.1">
    <property type="nucleotide sequence ID" value="NZ_GL890840.1"/>
</dbReference>
<accession>F4XMM8</accession>
<dbReference type="HOGENOM" id="CLU_2106194_0_0_3"/>
<evidence type="ECO:0000313" key="3">
    <source>
        <dbReference type="Proteomes" id="UP000003959"/>
    </source>
</evidence>
<sequence>MKFKKIIQVFPQVLKTHSEKFELEDLQDLDQVLAALDTQTEGELVNLLKNWFQNHTKVTETIRKFAQTTQELKKSPEPPPNSEASILQNLFELRETNQETIKAKTNQDKSKQSKQG</sequence>
<dbReference type="EMBL" id="GL890840">
    <property type="protein sequence ID" value="EGJ33937.1"/>
    <property type="molecule type" value="Genomic_DNA"/>
</dbReference>
<name>F4XMM8_9CYAN</name>
<feature type="region of interest" description="Disordered" evidence="1">
    <location>
        <begin position="97"/>
        <end position="116"/>
    </location>
</feature>
<evidence type="ECO:0000256" key="1">
    <source>
        <dbReference type="SAM" id="MobiDB-lite"/>
    </source>
</evidence>
<dbReference type="Proteomes" id="UP000003959">
    <property type="component" value="Unassembled WGS sequence"/>
</dbReference>
<organism evidence="2 3">
    <name type="scientific">Moorena producens 3L</name>
    <dbReference type="NCBI Taxonomy" id="489825"/>
    <lineage>
        <taxon>Bacteria</taxon>
        <taxon>Bacillati</taxon>
        <taxon>Cyanobacteriota</taxon>
        <taxon>Cyanophyceae</taxon>
        <taxon>Coleofasciculales</taxon>
        <taxon>Coleofasciculaceae</taxon>
        <taxon>Moorena</taxon>
    </lineage>
</organism>
<proteinExistence type="predicted"/>
<gene>
    <name evidence="2" type="ORF">LYNGBM3L_20320</name>
</gene>
<protein>
    <submittedName>
        <fullName evidence="2">Uncharacterized protein</fullName>
    </submittedName>
</protein>
<dbReference type="AlphaFoldDB" id="F4XMM8"/>
<keyword evidence="3" id="KW-1185">Reference proteome</keyword>
<evidence type="ECO:0000313" key="2">
    <source>
        <dbReference type="EMBL" id="EGJ33937.1"/>
    </source>
</evidence>